<evidence type="ECO:0000313" key="1">
    <source>
        <dbReference type="EMBL" id="GJD14388.1"/>
    </source>
</evidence>
<name>A0AAN4VMC5_BIFAD</name>
<protein>
    <submittedName>
        <fullName evidence="1">Uncharacterized protein</fullName>
    </submittedName>
</protein>
<organism evidence="1 2">
    <name type="scientific">Bifidobacterium adolescentis</name>
    <dbReference type="NCBI Taxonomy" id="1680"/>
    <lineage>
        <taxon>Bacteria</taxon>
        <taxon>Bacillati</taxon>
        <taxon>Actinomycetota</taxon>
        <taxon>Actinomycetes</taxon>
        <taxon>Bifidobacteriales</taxon>
        <taxon>Bifidobacteriaceae</taxon>
        <taxon>Bifidobacterium</taxon>
    </lineage>
</organism>
<comment type="caution">
    <text evidence="1">The sequence shown here is derived from an EMBL/GenBank/DDBJ whole genome shotgun (WGS) entry which is preliminary data.</text>
</comment>
<dbReference type="AlphaFoldDB" id="A0AAN4VMC5"/>
<dbReference type="EMBL" id="BPPZ01000006">
    <property type="protein sequence ID" value="GJD14388.1"/>
    <property type="molecule type" value="Genomic_DNA"/>
</dbReference>
<sequence>MIPINQPKVAVGSMSCRGDSDLAGPDAPIYEGGSAVCVAGPPSYIRTAQCPARQTHKAAGAPIPGIALIRATVYDVVRNNRCRGAVRRNGVA</sequence>
<gene>
    <name evidence="1" type="ORF">BIFAD42_13720</name>
</gene>
<reference evidence="1" key="1">
    <citation type="submission" date="2021-08" db="EMBL/GenBank/DDBJ databases">
        <title>Draft genome sequence of the GABA producer Bifidobacterium adolescentis 4-2, isolated from healthy human feces.</title>
        <authorList>
            <person name="Altaib H."/>
            <person name="Niwa R."/>
            <person name="Abe M."/>
            <person name="Suzuki T."/>
        </authorList>
    </citation>
    <scope>NUCLEOTIDE SEQUENCE</scope>
    <source>
        <strain evidence="1">4-2</strain>
    </source>
</reference>
<proteinExistence type="predicted"/>
<accession>A0AAN4VMC5</accession>
<dbReference type="Proteomes" id="UP000886943">
    <property type="component" value="Unassembled WGS sequence"/>
</dbReference>
<evidence type="ECO:0000313" key="2">
    <source>
        <dbReference type="Proteomes" id="UP000886943"/>
    </source>
</evidence>